<dbReference type="EMBL" id="BARV01015081">
    <property type="protein sequence ID" value="GAI26647.1"/>
    <property type="molecule type" value="Genomic_DNA"/>
</dbReference>
<comment type="caution">
    <text evidence="2">The sequence shown here is derived from an EMBL/GenBank/DDBJ whole genome shotgun (WGS) entry which is preliminary data.</text>
</comment>
<feature type="non-terminal residue" evidence="2">
    <location>
        <position position="1"/>
    </location>
</feature>
<proteinExistence type="predicted"/>
<dbReference type="AlphaFoldDB" id="X1M4W5"/>
<evidence type="ECO:0000313" key="2">
    <source>
        <dbReference type="EMBL" id="GAI26647.1"/>
    </source>
</evidence>
<sequence length="29" mass="3419">GYEHDTPEREREMRAREAEILSSVEGELE</sequence>
<feature type="compositionally biased region" description="Basic and acidic residues" evidence="1">
    <location>
        <begin position="1"/>
        <end position="19"/>
    </location>
</feature>
<name>X1M4W5_9ZZZZ</name>
<evidence type="ECO:0000256" key="1">
    <source>
        <dbReference type="SAM" id="MobiDB-lite"/>
    </source>
</evidence>
<organism evidence="2">
    <name type="scientific">marine sediment metagenome</name>
    <dbReference type="NCBI Taxonomy" id="412755"/>
    <lineage>
        <taxon>unclassified sequences</taxon>
        <taxon>metagenomes</taxon>
        <taxon>ecological metagenomes</taxon>
    </lineage>
</organism>
<reference evidence="2" key="1">
    <citation type="journal article" date="2014" name="Front. Microbiol.">
        <title>High frequency of phylogenetically diverse reductive dehalogenase-homologous genes in deep subseafloor sedimentary metagenomes.</title>
        <authorList>
            <person name="Kawai M."/>
            <person name="Futagami T."/>
            <person name="Toyoda A."/>
            <person name="Takaki Y."/>
            <person name="Nishi S."/>
            <person name="Hori S."/>
            <person name="Arai W."/>
            <person name="Tsubouchi T."/>
            <person name="Morono Y."/>
            <person name="Uchiyama I."/>
            <person name="Ito T."/>
            <person name="Fujiyama A."/>
            <person name="Inagaki F."/>
            <person name="Takami H."/>
        </authorList>
    </citation>
    <scope>NUCLEOTIDE SEQUENCE</scope>
    <source>
        <strain evidence="2">Expedition CK06-06</strain>
    </source>
</reference>
<gene>
    <name evidence="2" type="ORF">S06H3_26134</name>
</gene>
<feature type="region of interest" description="Disordered" evidence="1">
    <location>
        <begin position="1"/>
        <end position="29"/>
    </location>
</feature>
<accession>X1M4W5</accession>
<protein>
    <submittedName>
        <fullName evidence="2">Uncharacterized protein</fullName>
    </submittedName>
</protein>